<dbReference type="Pfam" id="PF21768">
    <property type="entry name" value="AF_1763-like_C"/>
    <property type="match status" value="1"/>
</dbReference>
<name>A0A401XNE2_9FLAO</name>
<organism evidence="3 4">
    <name type="scientific">Thermaurantimonas aggregans</name>
    <dbReference type="NCBI Taxonomy" id="2173829"/>
    <lineage>
        <taxon>Bacteria</taxon>
        <taxon>Pseudomonadati</taxon>
        <taxon>Bacteroidota</taxon>
        <taxon>Flavobacteriia</taxon>
        <taxon>Flavobacteriales</taxon>
        <taxon>Schleiferiaceae</taxon>
        <taxon>Thermaurantimonas</taxon>
    </lineage>
</organism>
<dbReference type="Pfam" id="PF01674">
    <property type="entry name" value="Lipase_2"/>
    <property type="match status" value="1"/>
</dbReference>
<keyword evidence="4" id="KW-1185">Reference proteome</keyword>
<dbReference type="GO" id="GO:0016042">
    <property type="term" value="P:lipid catabolic process"/>
    <property type="evidence" value="ECO:0007669"/>
    <property type="project" value="InterPro"/>
</dbReference>
<dbReference type="EMBL" id="BHZE01000025">
    <property type="protein sequence ID" value="GCD78520.1"/>
    <property type="molecule type" value="Genomic_DNA"/>
</dbReference>
<evidence type="ECO:0000313" key="3">
    <source>
        <dbReference type="EMBL" id="GCD78520.1"/>
    </source>
</evidence>
<dbReference type="InterPro" id="IPR029058">
    <property type="entry name" value="AB_hydrolase_fold"/>
</dbReference>
<comment type="caution">
    <text evidence="3">The sequence shown here is derived from an EMBL/GenBank/DDBJ whole genome shotgun (WGS) entry which is preliminary data.</text>
</comment>
<dbReference type="AlphaFoldDB" id="A0A401XNE2"/>
<dbReference type="InterPro" id="IPR049036">
    <property type="entry name" value="AF_1763-like_C"/>
</dbReference>
<sequence length="418" mass="45316">MACRKDKNSANNNNLNPCNQYTPIVFIHGFLASGDTWAGQVMRFTSNGYCADRLYAFDWNTLSQGADNASLLDRFIDSVLQITKASKVNLVGHSAGGGLGYTYLSNNQRAAKVAQYVHIGSNVQSGPAGNGSVPTLNIWSPQDLIVQGGNINGATNVRLDGKDHYEVATCKEAFEAMYEFFTSGKKPKNLDILPENTLSISGKVLTLGENQPRAGADVKIYEIDATTGFRKTTTPLHTLTSDARGQWGPVELNKQTYYEFEVNTRISGDRVVYYYREPFKRSNPLVYLRTLPPANSFVGLLFSGLPNSADQSLLTIFAASQGVSAGRDSLLVNNLHVSTSSLAPPGKNAIAFFLYDGNNNGQSELTPVGLFSQFPFLVGADVYFPTSPRGTISCKLNGRTLNVENKPSASGITIAVFD</sequence>
<dbReference type="Gene3D" id="3.40.50.1820">
    <property type="entry name" value="alpha/beta hydrolase"/>
    <property type="match status" value="1"/>
</dbReference>
<dbReference type="Gene3D" id="2.60.40.2190">
    <property type="match status" value="1"/>
</dbReference>
<dbReference type="Gene3D" id="2.60.40.2200">
    <property type="match status" value="1"/>
</dbReference>
<dbReference type="Proteomes" id="UP000286715">
    <property type="component" value="Unassembled WGS sequence"/>
</dbReference>
<evidence type="ECO:0000259" key="1">
    <source>
        <dbReference type="Pfam" id="PF18067"/>
    </source>
</evidence>
<protein>
    <submittedName>
        <fullName evidence="3">Lipase</fullName>
    </submittedName>
</protein>
<evidence type="ECO:0000313" key="4">
    <source>
        <dbReference type="Proteomes" id="UP000286715"/>
    </source>
</evidence>
<feature type="domain" description="AF-1763-like C-terminal" evidence="2">
    <location>
        <begin position="325"/>
        <end position="400"/>
    </location>
</feature>
<evidence type="ECO:0000259" key="2">
    <source>
        <dbReference type="Pfam" id="PF21768"/>
    </source>
</evidence>
<dbReference type="GO" id="GO:0016298">
    <property type="term" value="F:lipase activity"/>
    <property type="evidence" value="ECO:0007669"/>
    <property type="project" value="TreeGrafter"/>
</dbReference>
<accession>A0A401XNE2</accession>
<proteinExistence type="predicted"/>
<gene>
    <name evidence="3" type="ORF">JCM31826_20020</name>
</gene>
<dbReference type="PANTHER" id="PTHR32015">
    <property type="entry name" value="FASTING INDUCED LIPASE"/>
    <property type="match status" value="1"/>
</dbReference>
<dbReference type="SUPFAM" id="SSF53474">
    <property type="entry name" value="alpha/beta-Hydrolases"/>
    <property type="match status" value="1"/>
</dbReference>
<dbReference type="InterPro" id="IPR040664">
    <property type="entry name" value="AFL_C"/>
</dbReference>
<dbReference type="Pfam" id="PF18067">
    <property type="entry name" value="Lipase_C"/>
    <property type="match status" value="1"/>
</dbReference>
<reference evidence="3 4" key="1">
    <citation type="submission" date="2018-11" db="EMBL/GenBank/DDBJ databases">
        <title>Schleiferia aggregans sp. nov., a moderately thermophilic heterotrophic bacterium isolated from microbial mats at a terrestrial hot spring.</title>
        <authorList>
            <person name="Iino T."/>
            <person name="Ohkuma M."/>
            <person name="Haruta S."/>
        </authorList>
    </citation>
    <scope>NUCLEOTIDE SEQUENCE [LARGE SCALE GENOMIC DNA]</scope>
    <source>
        <strain evidence="3 4">LA</strain>
    </source>
</reference>
<dbReference type="InterPro" id="IPR002918">
    <property type="entry name" value="Lipase_EstA/Esterase_EstB"/>
</dbReference>
<feature type="domain" description="AFL C-terminal" evidence="1">
    <location>
        <begin position="198"/>
        <end position="290"/>
    </location>
</feature>
<dbReference type="PANTHER" id="PTHR32015:SF1">
    <property type="entry name" value="LIPASE"/>
    <property type="match status" value="1"/>
</dbReference>